<keyword evidence="4" id="KW-1185">Reference proteome</keyword>
<gene>
    <name evidence="3" type="ORF">TW72_12475</name>
</gene>
<dbReference type="InterPro" id="IPR046918">
    <property type="entry name" value="ABC-3C_CTD2"/>
</dbReference>
<evidence type="ECO:0000313" key="3">
    <source>
        <dbReference type="EMBL" id="KJY98542.1"/>
    </source>
</evidence>
<feature type="region of interest" description="Disordered" evidence="1">
    <location>
        <begin position="73"/>
        <end position="93"/>
    </location>
</feature>
<dbReference type="Proteomes" id="UP000033664">
    <property type="component" value="Unassembled WGS sequence"/>
</dbReference>
<proteinExistence type="predicted"/>
<dbReference type="AlphaFoldDB" id="A0A0F4PQX9"/>
<dbReference type="OrthoDB" id="6731289at2"/>
<feature type="compositionally biased region" description="Basic residues" evidence="1">
    <location>
        <begin position="79"/>
        <end position="88"/>
    </location>
</feature>
<dbReference type="GeneID" id="58229308"/>
<protein>
    <recommendedName>
        <fullName evidence="2">ABC-three component systems C-terminal domain-containing protein</fullName>
    </recommendedName>
</protein>
<feature type="domain" description="ABC-three component systems C-terminal" evidence="2">
    <location>
        <begin position="276"/>
        <end position="606"/>
    </location>
</feature>
<sequence>MLKKLKLKKADAYDYQVATYYATEALVSYLNRGRHCKRFGHEQGDIDEWDDIVLHELNGKTVHCQIKRQMTDFSEHKTTRGKKTRGKNKGQPQELSALDKAFESLAKHFNNPSVTDEKLFWLSLPYPSINIKEKFTVVDLKDVCDEWKKAGATLPAFTKADGKAKKVKDWLKSWCGFLNDEAIYKCIRSLEVQNTLDENELKKASKDKLAHWYTDTTQVLDNIKEFLTLNASSELSVTPRMIAHNIRHFLKPQCRTWARYEKRNKLNWLIAGTLSGHSEDIEPPSLVVENLWNKSNDRNFELCVKHPSNIDTLCSLDLSLVRLALHTSNGVSIVHNNPSAWKKDIAHAIRLTLGTTPTDFSNTTIVNDYEEQSPIDHRYLSKSSEVKSEQIQLTKKMDNLTWEKTKDQVDDYIIELESGEVQNTAEAIWTKWKNDIDADPSLQASSLSDMMYAIVEGNKDIGQLRAGPMTVHLLSEAFGLLLFLAIGLDAEKKGWREFCSEYSVRTIALAYWSGSQVTPSKPRKFFEADKRAERAELLGKETSNILVLPQTTASSSTVLGHTLASSESDGDRIADTRSPKSVITKSFEFIDVIESNSIENIKNFVQDITTKKQSLRDQHIKSLTTG</sequence>
<organism evidence="3 4">
    <name type="scientific">Pseudoalteromonas ruthenica</name>
    <dbReference type="NCBI Taxonomy" id="151081"/>
    <lineage>
        <taxon>Bacteria</taxon>
        <taxon>Pseudomonadati</taxon>
        <taxon>Pseudomonadota</taxon>
        <taxon>Gammaproteobacteria</taxon>
        <taxon>Alteromonadales</taxon>
        <taxon>Pseudoalteromonadaceae</taxon>
        <taxon>Pseudoalteromonas</taxon>
    </lineage>
</organism>
<dbReference type="Pfam" id="PF20278">
    <property type="entry name" value="CTD2"/>
    <property type="match status" value="1"/>
</dbReference>
<accession>A0A0F4PQX9</accession>
<dbReference type="EMBL" id="JXXZ01000010">
    <property type="protein sequence ID" value="KJY98542.1"/>
    <property type="molecule type" value="Genomic_DNA"/>
</dbReference>
<evidence type="ECO:0000259" key="2">
    <source>
        <dbReference type="Pfam" id="PF20278"/>
    </source>
</evidence>
<evidence type="ECO:0000256" key="1">
    <source>
        <dbReference type="SAM" id="MobiDB-lite"/>
    </source>
</evidence>
<evidence type="ECO:0000313" key="4">
    <source>
        <dbReference type="Proteomes" id="UP000033664"/>
    </source>
</evidence>
<dbReference type="RefSeq" id="WP_045979665.1">
    <property type="nucleotide sequence ID" value="NZ_JXXY01000010.1"/>
</dbReference>
<reference evidence="3 4" key="1">
    <citation type="journal article" date="2015" name="BMC Genomics">
        <title>Genome mining reveals unlocked bioactive potential of marine Gram-negative bacteria.</title>
        <authorList>
            <person name="Machado H."/>
            <person name="Sonnenschein E.C."/>
            <person name="Melchiorsen J."/>
            <person name="Gram L."/>
        </authorList>
    </citation>
    <scope>NUCLEOTIDE SEQUENCE [LARGE SCALE GENOMIC DNA]</scope>
    <source>
        <strain evidence="3 4">S3137</strain>
    </source>
</reference>
<name>A0A0F4PQX9_9GAMM</name>
<dbReference type="PATRIC" id="fig|151081.8.peg.2326"/>
<comment type="caution">
    <text evidence="3">The sequence shown here is derived from an EMBL/GenBank/DDBJ whole genome shotgun (WGS) entry which is preliminary data.</text>
</comment>